<evidence type="ECO:0000259" key="1">
    <source>
        <dbReference type="SMART" id="SM00670"/>
    </source>
</evidence>
<organism evidence="2 3">
    <name type="scientific">Imhoffiella purpurea</name>
    <dbReference type="NCBI Taxonomy" id="1249627"/>
    <lineage>
        <taxon>Bacteria</taxon>
        <taxon>Pseudomonadati</taxon>
        <taxon>Pseudomonadota</taxon>
        <taxon>Gammaproteobacteria</taxon>
        <taxon>Chromatiales</taxon>
        <taxon>Chromatiaceae</taxon>
        <taxon>Imhoffiella</taxon>
    </lineage>
</organism>
<dbReference type="AlphaFoldDB" id="W9VB51"/>
<dbReference type="OrthoDB" id="9802272at2"/>
<dbReference type="eggNOG" id="COG1569">
    <property type="taxonomic scope" value="Bacteria"/>
</dbReference>
<dbReference type="PATRIC" id="fig|1249627.3.peg.582"/>
<dbReference type="Pfam" id="PF13470">
    <property type="entry name" value="PIN_3"/>
    <property type="match status" value="1"/>
</dbReference>
<sequence length="140" mass="15559">MRVVLDTNILISALLVETSTAAKLIVAWRLGAFTLVSSETQIDELARVTRYPKIRERLAPAIAGRLINQIREMAYCIDTLPPIDVSPDPYDNYLLAMAVTASADYLVTGDKQDLLALNRYEGTKIVSLREFLAFTRVLSA</sequence>
<name>W9VB51_9GAMM</name>
<dbReference type="SUPFAM" id="SSF88723">
    <property type="entry name" value="PIN domain-like"/>
    <property type="match status" value="1"/>
</dbReference>
<dbReference type="PANTHER" id="PTHR34610:SF4">
    <property type="entry name" value="SLL8027 PROTEIN"/>
    <property type="match status" value="1"/>
</dbReference>
<dbReference type="InterPro" id="IPR029060">
    <property type="entry name" value="PIN-like_dom_sf"/>
</dbReference>
<dbReference type="SMART" id="SM00670">
    <property type="entry name" value="PINc"/>
    <property type="match status" value="1"/>
</dbReference>
<protein>
    <recommendedName>
        <fullName evidence="1">PIN domain-containing protein</fullName>
    </recommendedName>
</protein>
<comment type="caution">
    <text evidence="2">The sequence shown here is derived from an EMBL/GenBank/DDBJ whole genome shotgun (WGS) entry which is preliminary data.</text>
</comment>
<gene>
    <name evidence="2" type="ORF">D779_3983</name>
</gene>
<dbReference type="Proteomes" id="UP000019460">
    <property type="component" value="Unassembled WGS sequence"/>
</dbReference>
<proteinExistence type="predicted"/>
<feature type="domain" description="PIN" evidence="1">
    <location>
        <begin position="1"/>
        <end position="115"/>
    </location>
</feature>
<dbReference type="NCBIfam" id="TIGR00305">
    <property type="entry name" value="putative toxin-antitoxin system toxin component, PIN family"/>
    <property type="match status" value="1"/>
</dbReference>
<dbReference type="STRING" id="1249627.D779_3983"/>
<evidence type="ECO:0000313" key="3">
    <source>
        <dbReference type="Proteomes" id="UP000019460"/>
    </source>
</evidence>
<accession>W9VB51</accession>
<dbReference type="EMBL" id="AONC01000008">
    <property type="protein sequence ID" value="EXJ16669.1"/>
    <property type="molecule type" value="Genomic_DNA"/>
</dbReference>
<dbReference type="InterPro" id="IPR002716">
    <property type="entry name" value="PIN_dom"/>
</dbReference>
<dbReference type="PANTHER" id="PTHR34610">
    <property type="entry name" value="SSL7007 PROTEIN"/>
    <property type="match status" value="1"/>
</dbReference>
<dbReference type="InterPro" id="IPR002850">
    <property type="entry name" value="PIN_toxin-like"/>
</dbReference>
<reference evidence="2 3" key="1">
    <citation type="submission" date="2012-11" db="EMBL/GenBank/DDBJ databases">
        <title>Genome assembly of Thiorhodococcus sp. AK35.</title>
        <authorList>
            <person name="Nupur N."/>
            <person name="Khatri I."/>
            <person name="Subramanian S."/>
            <person name="Pinnaka A."/>
        </authorList>
    </citation>
    <scope>NUCLEOTIDE SEQUENCE [LARGE SCALE GENOMIC DNA]</scope>
    <source>
        <strain evidence="2 3">AK35</strain>
    </source>
</reference>
<evidence type="ECO:0000313" key="2">
    <source>
        <dbReference type="EMBL" id="EXJ16669.1"/>
    </source>
</evidence>
<keyword evidence="3" id="KW-1185">Reference proteome</keyword>
<dbReference type="RefSeq" id="WP_043749155.1">
    <property type="nucleotide sequence ID" value="NZ_AONC01000008.1"/>
</dbReference>